<dbReference type="AlphaFoldDB" id="A0AA90ZQ20"/>
<dbReference type="GO" id="GO:0004519">
    <property type="term" value="F:endonuclease activity"/>
    <property type="evidence" value="ECO:0007669"/>
    <property type="project" value="UniProtKB-KW"/>
</dbReference>
<reference evidence="3" key="1">
    <citation type="submission" date="2019-09" db="EMBL/GenBank/DDBJ databases">
        <title>Distinct polysaccharide growth profiles of human intestinal Prevotella copri isolates.</title>
        <authorList>
            <person name="Fehlner-Peach H."/>
            <person name="Magnabosco C."/>
            <person name="Raghavan V."/>
            <person name="Scher J.U."/>
            <person name="Tett A."/>
            <person name="Cox L.M."/>
            <person name="Gottsegen C."/>
            <person name="Watters A."/>
            <person name="Wiltshire- Gordon J.D."/>
            <person name="Segata N."/>
            <person name="Bonneau R."/>
            <person name="Littman D.R."/>
        </authorList>
    </citation>
    <scope>NUCLEOTIDE SEQUENCE [LARGE SCALE GENOMIC DNA]</scope>
    <source>
        <strain evidence="3">iAQ1179</strain>
    </source>
</reference>
<evidence type="ECO:0000313" key="2">
    <source>
        <dbReference type="EMBL" id="MQN14208.1"/>
    </source>
</evidence>
<dbReference type="Pfam" id="PF01844">
    <property type="entry name" value="HNH"/>
    <property type="match status" value="1"/>
</dbReference>
<name>A0AA90ZQ20_9BACT</name>
<organism evidence="2 3">
    <name type="scientific">Segatella copri</name>
    <dbReference type="NCBI Taxonomy" id="165179"/>
    <lineage>
        <taxon>Bacteria</taxon>
        <taxon>Pseudomonadati</taxon>
        <taxon>Bacteroidota</taxon>
        <taxon>Bacteroidia</taxon>
        <taxon>Bacteroidales</taxon>
        <taxon>Prevotellaceae</taxon>
        <taxon>Segatella</taxon>
    </lineage>
</organism>
<keyword evidence="2" id="KW-0540">Nuclease</keyword>
<protein>
    <submittedName>
        <fullName evidence="2">HNH endonuclease</fullName>
    </submittedName>
</protein>
<dbReference type="PANTHER" id="PTHR33427">
    <property type="entry name" value="HNH ENDONUCLEASE"/>
    <property type="match status" value="1"/>
</dbReference>
<dbReference type="PANTHER" id="PTHR33427:SF1">
    <property type="entry name" value="F6A14.21 PROTEIN"/>
    <property type="match status" value="1"/>
</dbReference>
<dbReference type="CDD" id="cd00085">
    <property type="entry name" value="HNHc"/>
    <property type="match status" value="1"/>
</dbReference>
<comment type="caution">
    <text evidence="2">The sequence shown here is derived from an EMBL/GenBank/DDBJ whole genome shotgun (WGS) entry which is preliminary data.</text>
</comment>
<dbReference type="Gene3D" id="1.10.30.50">
    <property type="match status" value="1"/>
</dbReference>
<dbReference type="InterPro" id="IPR003615">
    <property type="entry name" value="HNH_nuc"/>
</dbReference>
<evidence type="ECO:0000259" key="1">
    <source>
        <dbReference type="Pfam" id="PF01844"/>
    </source>
</evidence>
<proteinExistence type="predicted"/>
<dbReference type="GO" id="GO:0003676">
    <property type="term" value="F:nucleic acid binding"/>
    <property type="evidence" value="ECO:0007669"/>
    <property type="project" value="InterPro"/>
</dbReference>
<dbReference type="InterPro" id="IPR002711">
    <property type="entry name" value="HNH"/>
</dbReference>
<evidence type="ECO:0000313" key="3">
    <source>
        <dbReference type="Proteomes" id="UP000442105"/>
    </source>
</evidence>
<dbReference type="RefSeq" id="WP_153129547.1">
    <property type="nucleotide sequence ID" value="NZ_VZCW01000394.1"/>
</dbReference>
<dbReference type="GO" id="GO:0008270">
    <property type="term" value="F:zinc ion binding"/>
    <property type="evidence" value="ECO:0007669"/>
    <property type="project" value="InterPro"/>
</dbReference>
<dbReference type="Proteomes" id="UP000442105">
    <property type="component" value="Unassembled WGS sequence"/>
</dbReference>
<feature type="domain" description="HNH" evidence="1">
    <location>
        <begin position="50"/>
        <end position="80"/>
    </location>
</feature>
<keyword evidence="2" id="KW-0378">Hydrolase</keyword>
<accession>A0AA90ZQ20</accession>
<keyword evidence="2" id="KW-0255">Endonuclease</keyword>
<gene>
    <name evidence="2" type="ORF">F7D95_15730</name>
</gene>
<sequence length="110" mass="13046">MENLIKINKIELIALWNKAKKVEGKPPAIWRKDIAGAWIRYDQYGKRTPYGWEVSYIRPLSRGGNSDIDNLQPLHWRNNKYKREDYPVCRTCVSSDGNKNIDKIRIWQIE</sequence>
<dbReference type="EMBL" id="VZCW01000394">
    <property type="protein sequence ID" value="MQN14208.1"/>
    <property type="molecule type" value="Genomic_DNA"/>
</dbReference>